<dbReference type="RefSeq" id="WP_048102139.1">
    <property type="nucleotide sequence ID" value="NZ_JBBYJF010000006.1"/>
</dbReference>
<dbReference type="EMBL" id="LKBG01000286">
    <property type="protein sequence ID" value="KQB33620.1"/>
    <property type="molecule type" value="Genomic_DNA"/>
</dbReference>
<feature type="transmembrane region" description="Helical" evidence="5">
    <location>
        <begin position="66"/>
        <end position="85"/>
    </location>
</feature>
<keyword evidence="3 5" id="KW-1133">Transmembrane helix</keyword>
<dbReference type="EMBL" id="LJCQ01000121">
    <property type="protein sequence ID" value="KPV47175.1"/>
    <property type="molecule type" value="Genomic_DNA"/>
</dbReference>
<feature type="transmembrane region" description="Helical" evidence="5">
    <location>
        <begin position="91"/>
        <end position="112"/>
    </location>
</feature>
<evidence type="ECO:0000313" key="9">
    <source>
        <dbReference type="Proteomes" id="UP000050515"/>
    </source>
</evidence>
<dbReference type="SUPFAM" id="SSF161098">
    <property type="entry name" value="MetI-like"/>
    <property type="match status" value="1"/>
</dbReference>
<evidence type="ECO:0000256" key="3">
    <source>
        <dbReference type="ARBA" id="ARBA00022989"/>
    </source>
</evidence>
<reference evidence="6 9" key="1">
    <citation type="submission" date="2015-09" db="EMBL/GenBank/DDBJ databases">
        <title>Draft genome sequence of Acidiplasma aeolicum DSM 18409.</title>
        <authorList>
            <person name="Hemp J."/>
        </authorList>
    </citation>
    <scope>NUCLEOTIDE SEQUENCE [LARGE SCALE GENOMIC DNA]</scope>
    <source>
        <strain evidence="6 9">V</strain>
    </source>
</reference>
<feature type="transmembrane region" description="Helical" evidence="5">
    <location>
        <begin position="12"/>
        <end position="28"/>
    </location>
</feature>
<evidence type="ECO:0000313" key="6">
    <source>
        <dbReference type="EMBL" id="KPV47175.1"/>
    </source>
</evidence>
<comment type="subcellular location">
    <subcellularLocation>
        <location evidence="1">Membrane</location>
        <topology evidence="1">Multi-pass membrane protein</topology>
    </subcellularLocation>
</comment>
<dbReference type="Proteomes" id="UP000050515">
    <property type="component" value="Unassembled WGS sequence"/>
</dbReference>
<evidence type="ECO:0000256" key="4">
    <source>
        <dbReference type="ARBA" id="ARBA00023136"/>
    </source>
</evidence>
<proteinExistence type="predicted"/>
<keyword evidence="8" id="KW-1185">Reference proteome</keyword>
<evidence type="ECO:0000256" key="1">
    <source>
        <dbReference type="ARBA" id="ARBA00004141"/>
    </source>
</evidence>
<sequence>MQRNIRNWNLELIVFLAVFLLYIIFYILDELYPYYLGVKSIYSLIEFSYNKTLFPSPPKFSDGWHYYFGTSIFGINLLPAMLATLKLDLTLTFSSVFLALLIGFIISFPGYYLRNRIYSKIIGLFNLSLFSMPYMVFILILMYIIRPSIYGIIIGAGISWFPFYIRRLINLKRPDGNLIYLIKYVFKKLIPYIFSDIGTMYAIINLILFFGIYTGNFLLVNLGTLMYINGNGITYLSIGMWWVEMFPVIFLSLFVLSAHGLGYGIRRSGIYGKE</sequence>
<dbReference type="Proteomes" id="UP000050320">
    <property type="component" value="Unassembled WGS sequence"/>
</dbReference>
<dbReference type="AlphaFoldDB" id="A0A0N8VKG0"/>
<evidence type="ECO:0000256" key="5">
    <source>
        <dbReference type="SAM" id="Phobius"/>
    </source>
</evidence>
<comment type="caution">
    <text evidence="7">The sequence shown here is derived from an EMBL/GenBank/DDBJ whole genome shotgun (WGS) entry which is preliminary data.</text>
</comment>
<dbReference type="InterPro" id="IPR035906">
    <property type="entry name" value="MetI-like_sf"/>
</dbReference>
<evidence type="ECO:0008006" key="10">
    <source>
        <dbReference type="Google" id="ProtNLM"/>
    </source>
</evidence>
<dbReference type="GO" id="GO:0016020">
    <property type="term" value="C:membrane"/>
    <property type="evidence" value="ECO:0007669"/>
    <property type="project" value="UniProtKB-SubCell"/>
</dbReference>
<dbReference type="GeneID" id="84222144"/>
<evidence type="ECO:0000313" key="8">
    <source>
        <dbReference type="Proteomes" id="UP000050320"/>
    </source>
</evidence>
<feature type="transmembrane region" description="Helical" evidence="5">
    <location>
        <begin position="124"/>
        <end position="143"/>
    </location>
</feature>
<accession>A0A0N8VKG0</accession>
<reference evidence="7 8" key="2">
    <citation type="submission" date="2015-09" db="EMBL/GenBank/DDBJ databases">
        <title>Heavy metals and arsenic resistance mechanisms in polyextremophilic archaea of the family Ferroplasmaceae.</title>
        <authorList>
            <person name="Bulaev A.G."/>
            <person name="Kanygina A.V."/>
        </authorList>
    </citation>
    <scope>NUCLEOTIDE SEQUENCE [LARGE SCALE GENOMIC DNA]</scope>
    <source>
        <strain evidence="7 8">VT</strain>
    </source>
</reference>
<evidence type="ECO:0000313" key="7">
    <source>
        <dbReference type="EMBL" id="KQB33620.1"/>
    </source>
</evidence>
<dbReference type="PATRIC" id="fig|507754.4.peg.1812"/>
<gene>
    <name evidence="7" type="ORF">AOG54_01910</name>
    <name evidence="6" type="ORF">SE19_02230</name>
</gene>
<feature type="transmembrane region" description="Helical" evidence="5">
    <location>
        <begin position="149"/>
        <end position="169"/>
    </location>
</feature>
<organism evidence="7 8">
    <name type="scientific">Acidiplasma aeolicum</name>
    <dbReference type="NCBI Taxonomy" id="507754"/>
    <lineage>
        <taxon>Archaea</taxon>
        <taxon>Methanobacteriati</taxon>
        <taxon>Thermoplasmatota</taxon>
        <taxon>Thermoplasmata</taxon>
        <taxon>Thermoplasmatales</taxon>
        <taxon>Ferroplasmaceae</taxon>
        <taxon>Acidiplasma</taxon>
    </lineage>
</organism>
<feature type="transmembrane region" description="Helical" evidence="5">
    <location>
        <begin position="189"/>
        <end position="213"/>
    </location>
</feature>
<keyword evidence="4 5" id="KW-0472">Membrane</keyword>
<name>A0A0N8VKG0_9ARCH</name>
<evidence type="ECO:0000256" key="2">
    <source>
        <dbReference type="ARBA" id="ARBA00022692"/>
    </source>
</evidence>
<keyword evidence="2 5" id="KW-0812">Transmembrane</keyword>
<feature type="transmembrane region" description="Helical" evidence="5">
    <location>
        <begin position="233"/>
        <end position="258"/>
    </location>
</feature>
<protein>
    <recommendedName>
        <fullName evidence="10">ABC transmembrane type-1 domain-containing protein</fullName>
    </recommendedName>
</protein>